<dbReference type="EMBL" id="CP022521">
    <property type="protein sequence ID" value="ASO18721.1"/>
    <property type="molecule type" value="Genomic_DNA"/>
</dbReference>
<reference evidence="9 10" key="1">
    <citation type="submission" date="2017-07" db="EMBL/GenBank/DDBJ databases">
        <title>Complete genome sequence of Actinoalloteichus hoggarensis DSM 45943, type strain of Actinoalloteichus hoggarensis.</title>
        <authorList>
            <person name="Ruckert C."/>
            <person name="Nouioui I."/>
            <person name="Willmese J."/>
            <person name="van Wezel G."/>
            <person name="Klenk H.-P."/>
            <person name="Kalinowski J."/>
            <person name="Zotchev S.B."/>
        </authorList>
    </citation>
    <scope>NUCLEOTIDE SEQUENCE [LARGE SCALE GENOMIC DNA]</scope>
    <source>
        <strain evidence="9 10">DSM 45943</strain>
    </source>
</reference>
<evidence type="ECO:0000256" key="2">
    <source>
        <dbReference type="ARBA" id="ARBA00022448"/>
    </source>
</evidence>
<dbReference type="RefSeq" id="WP_211290531.1">
    <property type="nucleotide sequence ID" value="NZ_CP022521.1"/>
</dbReference>
<feature type="region of interest" description="Disordered" evidence="7">
    <location>
        <begin position="1"/>
        <end position="22"/>
    </location>
</feature>
<name>A0A221VZK3_9PSEU</name>
<keyword evidence="2" id="KW-0813">Transport</keyword>
<keyword evidence="4 8" id="KW-0812">Transmembrane</keyword>
<feature type="transmembrane region" description="Helical" evidence="8">
    <location>
        <begin position="332"/>
        <end position="355"/>
    </location>
</feature>
<feature type="transmembrane region" description="Helical" evidence="8">
    <location>
        <begin position="473"/>
        <end position="497"/>
    </location>
</feature>
<dbReference type="GO" id="GO:0005886">
    <property type="term" value="C:plasma membrane"/>
    <property type="evidence" value="ECO:0007669"/>
    <property type="project" value="UniProtKB-SubCell"/>
</dbReference>
<evidence type="ECO:0000256" key="1">
    <source>
        <dbReference type="ARBA" id="ARBA00004651"/>
    </source>
</evidence>
<feature type="transmembrane region" description="Helical" evidence="8">
    <location>
        <begin position="45"/>
        <end position="70"/>
    </location>
</feature>
<dbReference type="AlphaFoldDB" id="A0A221VZK3"/>
<feature type="transmembrane region" description="Helical" evidence="8">
    <location>
        <begin position="400"/>
        <end position="420"/>
    </location>
</feature>
<dbReference type="PRINTS" id="PR01036">
    <property type="entry name" value="TCRTETB"/>
</dbReference>
<dbReference type="CDD" id="cd17321">
    <property type="entry name" value="MFS_MMR_MDR_like"/>
    <property type="match status" value="1"/>
</dbReference>
<dbReference type="PANTHER" id="PTHR42718:SF46">
    <property type="entry name" value="BLR6921 PROTEIN"/>
    <property type="match status" value="1"/>
</dbReference>
<accession>A0A221VZK3</accession>
<dbReference type="SUPFAM" id="SSF103473">
    <property type="entry name" value="MFS general substrate transporter"/>
    <property type="match status" value="1"/>
</dbReference>
<feature type="transmembrane region" description="Helical" evidence="8">
    <location>
        <begin position="265"/>
        <end position="285"/>
    </location>
</feature>
<dbReference type="Pfam" id="PF07690">
    <property type="entry name" value="MFS_1"/>
    <property type="match status" value="1"/>
</dbReference>
<feature type="transmembrane region" description="Helical" evidence="8">
    <location>
        <begin position="172"/>
        <end position="193"/>
    </location>
</feature>
<feature type="transmembrane region" description="Helical" evidence="8">
    <location>
        <begin position="112"/>
        <end position="131"/>
    </location>
</feature>
<proteinExistence type="predicted"/>
<feature type="transmembrane region" description="Helical" evidence="8">
    <location>
        <begin position="306"/>
        <end position="326"/>
    </location>
</feature>
<dbReference type="Gene3D" id="1.20.1720.10">
    <property type="entry name" value="Multidrug resistance protein D"/>
    <property type="match status" value="1"/>
</dbReference>
<evidence type="ECO:0000256" key="5">
    <source>
        <dbReference type="ARBA" id="ARBA00022989"/>
    </source>
</evidence>
<evidence type="ECO:0000256" key="6">
    <source>
        <dbReference type="ARBA" id="ARBA00023136"/>
    </source>
</evidence>
<keyword evidence="5 8" id="KW-1133">Transmembrane helix</keyword>
<feature type="compositionally biased region" description="Basic and acidic residues" evidence="7">
    <location>
        <begin position="1139"/>
        <end position="1149"/>
    </location>
</feature>
<sequence length="1169" mass="125489">MTPTEMATDAPALRPRGDSHGSLGETVLGRRLRSVPLRTLRERQLALIVLCVGTLVIILDTSVVNVALPTIRADLQFSQAELAWVVNAYVIPFGGLLLLGGRLGDLFGARRMFIGGLVLFTLASVACGLATTQEMLIGGRFVQGVGGALASSVVLGMIVSMFPKPRERSKALACYAFVASAGAAIGLLVGALLTESISWHWIFFVNVPICLATILFARRTLYDVREDVDVPGVDVVGAVLIVASLMLTVYTIVQVVDHGWTSARTLVLAGVALALLAGFVVRQALARDPLVPPEVLRARNVAWTNVVLALLAIGPTATFFLGALYFQQVWRLSVIEVGLAFLPVALMIAVISLKATPRLTKKVDPRTALLAGLVAMTTGLALLARIPVEGGYVLDVLPGLLLIGLGTGLAAPSALTVAVANATSSDSGVRSGLVNTTQQLGAAVGLAVLATVAAGSTEAALGRGVSDDAALTGGYGTAFFVAACLILVATGVATFLIKPAVPRTAPTDLDPTRRSPVEQKPDLRGVADADFVALGLSGTNMTAMLWSIATGRRAVGVELRGDPFVAVMHWNIREDLYHHLVEIDRLMMLRYGEDRIPRRGDGSLFLLGECFYNRDPESAGDARADEVVSGYTPDSHIAGLVQSVEFIDDRWVDGAPRRTITELGPVAAPPENAEPRLGRDMGEVLAERSMFQTGAQELLIVLRRYLQELEKMDLAADVTPRCRLFRFHRVVEPTPSRGRRPATPDGFVDEPDGRKRIRIEAIREMDGKHTYRRVRAPGTMIVDLGVPELFMVAEGLNSSDAARLGLRQEPWLIDHQDGRGPVQAQGDYLIGLMTIYVDSRCRKRVSSEFDRAGNEYWTRQIAIGHEEDAEIGWVAAEVPDFRTFDPILAGLVPAGTAVDSPEYFAGYQHLLRDYWLDQVSVVTEIPKRDIVRTSIASTPTLFTVTAKMGVDARVAPNGVVAGDSFGNGDFLTSGGINTGIIGHAARVRRYWQQRDEGVDAEAAIRALADGIKADTEGWLRQSTAEFRQPSLPGMAGRVVPERTRLEQVLQDTRRHRRAIAPVNHRDEWSRINVFVGRLYSYVLPPLKPTHPLDRADDGDGLSMAALASIAAATGNASGGMDSEGMASGGMDSGGMTVGPDRDGEAPRDETDGDLEMAGSAERPGRGTSM</sequence>
<dbReference type="InterPro" id="IPR020846">
    <property type="entry name" value="MFS_dom"/>
</dbReference>
<protein>
    <submittedName>
        <fullName evidence="9">Putative MFS-type transporter EfpA</fullName>
    </submittedName>
</protein>
<dbReference type="PROSITE" id="PS50850">
    <property type="entry name" value="MFS"/>
    <property type="match status" value="1"/>
</dbReference>
<evidence type="ECO:0000256" key="7">
    <source>
        <dbReference type="SAM" id="MobiDB-lite"/>
    </source>
</evidence>
<keyword evidence="6 8" id="KW-0472">Membrane</keyword>
<feature type="compositionally biased region" description="Low complexity" evidence="7">
    <location>
        <begin position="1114"/>
        <end position="1125"/>
    </location>
</feature>
<dbReference type="InterPro" id="IPR036259">
    <property type="entry name" value="MFS_trans_sf"/>
</dbReference>
<organism evidence="9 10">
    <name type="scientific">Actinoalloteichus hoggarensis</name>
    <dbReference type="NCBI Taxonomy" id="1470176"/>
    <lineage>
        <taxon>Bacteria</taxon>
        <taxon>Bacillati</taxon>
        <taxon>Actinomycetota</taxon>
        <taxon>Actinomycetes</taxon>
        <taxon>Pseudonocardiales</taxon>
        <taxon>Pseudonocardiaceae</taxon>
        <taxon>Actinoalloteichus</taxon>
    </lineage>
</organism>
<evidence type="ECO:0000256" key="8">
    <source>
        <dbReference type="SAM" id="Phobius"/>
    </source>
</evidence>
<dbReference type="PANTHER" id="PTHR42718">
    <property type="entry name" value="MAJOR FACILITATOR SUPERFAMILY MULTIDRUG TRANSPORTER MFSC"/>
    <property type="match status" value="1"/>
</dbReference>
<evidence type="ECO:0000256" key="3">
    <source>
        <dbReference type="ARBA" id="ARBA00022475"/>
    </source>
</evidence>
<evidence type="ECO:0000256" key="4">
    <source>
        <dbReference type="ARBA" id="ARBA00022692"/>
    </source>
</evidence>
<feature type="transmembrane region" description="Helical" evidence="8">
    <location>
        <begin position="230"/>
        <end position="253"/>
    </location>
</feature>
<feature type="compositionally biased region" description="Gly residues" evidence="7">
    <location>
        <begin position="1126"/>
        <end position="1136"/>
    </location>
</feature>
<keyword evidence="3" id="KW-1003">Cell membrane</keyword>
<evidence type="ECO:0000313" key="10">
    <source>
        <dbReference type="Proteomes" id="UP000204221"/>
    </source>
</evidence>
<dbReference type="Proteomes" id="UP000204221">
    <property type="component" value="Chromosome"/>
</dbReference>
<evidence type="ECO:0000313" key="9">
    <source>
        <dbReference type="EMBL" id="ASO18721.1"/>
    </source>
</evidence>
<keyword evidence="10" id="KW-1185">Reference proteome</keyword>
<feature type="region of interest" description="Disordered" evidence="7">
    <location>
        <begin position="1114"/>
        <end position="1169"/>
    </location>
</feature>
<dbReference type="Gene3D" id="1.20.1250.20">
    <property type="entry name" value="MFS general substrate transporter like domains"/>
    <property type="match status" value="1"/>
</dbReference>
<feature type="transmembrane region" description="Helical" evidence="8">
    <location>
        <begin position="199"/>
        <end position="218"/>
    </location>
</feature>
<feature type="transmembrane region" description="Helical" evidence="8">
    <location>
        <begin position="82"/>
        <end position="100"/>
    </location>
</feature>
<dbReference type="GO" id="GO:0022857">
    <property type="term" value="F:transmembrane transporter activity"/>
    <property type="evidence" value="ECO:0007669"/>
    <property type="project" value="InterPro"/>
</dbReference>
<gene>
    <name evidence="9" type="primary">efpA1</name>
    <name evidence="9" type="ORF">AHOG_05340</name>
</gene>
<feature type="transmembrane region" description="Helical" evidence="8">
    <location>
        <begin position="137"/>
        <end position="160"/>
    </location>
</feature>
<dbReference type="InterPro" id="IPR011701">
    <property type="entry name" value="MFS"/>
</dbReference>
<feature type="transmembrane region" description="Helical" evidence="8">
    <location>
        <begin position="367"/>
        <end position="388"/>
    </location>
</feature>
<comment type="subcellular location">
    <subcellularLocation>
        <location evidence="1">Cell membrane</location>
        <topology evidence="1">Multi-pass membrane protein</topology>
    </subcellularLocation>
</comment>
<dbReference type="KEGG" id="ahg:AHOG_05340"/>
<feature type="transmembrane region" description="Helical" evidence="8">
    <location>
        <begin position="440"/>
        <end position="461"/>
    </location>
</feature>